<evidence type="ECO:0000259" key="3">
    <source>
        <dbReference type="Pfam" id="PF06276"/>
    </source>
</evidence>
<dbReference type="RefSeq" id="WP_093323240.1">
    <property type="nucleotide sequence ID" value="NZ_FOAF01000001.1"/>
</dbReference>
<evidence type="ECO:0000259" key="2">
    <source>
        <dbReference type="Pfam" id="PF04183"/>
    </source>
</evidence>
<dbReference type="GO" id="GO:0019290">
    <property type="term" value="P:siderophore biosynthetic process"/>
    <property type="evidence" value="ECO:0007669"/>
    <property type="project" value="InterPro"/>
</dbReference>
<comment type="pathway">
    <text evidence="1">Siderophore biosynthesis.</text>
</comment>
<gene>
    <name evidence="4" type="ORF">SAMN05661044_02120</name>
</gene>
<feature type="domain" description="Aerobactin siderophore biosynthesis IucA/IucC N-terminal" evidence="2">
    <location>
        <begin position="150"/>
        <end position="400"/>
    </location>
</feature>
<organism evidence="4 5">
    <name type="scientific">Olivibacter domesticus</name>
    <name type="common">Pseudosphingobacterium domesticum</name>
    <dbReference type="NCBI Taxonomy" id="407022"/>
    <lineage>
        <taxon>Bacteria</taxon>
        <taxon>Pseudomonadati</taxon>
        <taxon>Bacteroidota</taxon>
        <taxon>Sphingobacteriia</taxon>
        <taxon>Sphingobacteriales</taxon>
        <taxon>Sphingobacteriaceae</taxon>
        <taxon>Olivibacter</taxon>
    </lineage>
</organism>
<protein>
    <submittedName>
        <fullName evidence="4">Siderophore synthetase component</fullName>
    </submittedName>
</protein>
<dbReference type="PANTHER" id="PTHR34384:SF6">
    <property type="entry name" value="STAPHYLOFERRIN B SYNTHASE"/>
    <property type="match status" value="1"/>
</dbReference>
<dbReference type="STRING" id="407022.SAMN05661044_02120"/>
<dbReference type="Gene3D" id="1.10.510.40">
    <property type="match status" value="1"/>
</dbReference>
<dbReference type="Gene3D" id="6.10.250.3370">
    <property type="match status" value="1"/>
</dbReference>
<dbReference type="Pfam" id="PF04183">
    <property type="entry name" value="IucA_IucC"/>
    <property type="match status" value="1"/>
</dbReference>
<proteinExistence type="predicted"/>
<dbReference type="OrthoDB" id="495728at2"/>
<evidence type="ECO:0000313" key="5">
    <source>
        <dbReference type="Proteomes" id="UP000199421"/>
    </source>
</evidence>
<dbReference type="Pfam" id="PF06276">
    <property type="entry name" value="FhuF"/>
    <property type="match status" value="1"/>
</dbReference>
<reference evidence="5" key="1">
    <citation type="submission" date="2016-10" db="EMBL/GenBank/DDBJ databases">
        <authorList>
            <person name="Varghese N."/>
            <person name="Submissions S."/>
        </authorList>
    </citation>
    <scope>NUCLEOTIDE SEQUENCE [LARGE SCALE GENOMIC DNA]</scope>
    <source>
        <strain evidence="5">DSM 18733</strain>
    </source>
</reference>
<name>A0A1H7MT18_OLID1</name>
<dbReference type="EMBL" id="FOAF01000001">
    <property type="protein sequence ID" value="SEL14430.1"/>
    <property type="molecule type" value="Genomic_DNA"/>
</dbReference>
<dbReference type="GO" id="GO:0016881">
    <property type="term" value="F:acid-amino acid ligase activity"/>
    <property type="evidence" value="ECO:0007669"/>
    <property type="project" value="UniProtKB-ARBA"/>
</dbReference>
<accession>A0A1H7MT18</accession>
<evidence type="ECO:0000313" key="4">
    <source>
        <dbReference type="EMBL" id="SEL14430.1"/>
    </source>
</evidence>
<dbReference type="Gene3D" id="3.30.310.280">
    <property type="match status" value="1"/>
</dbReference>
<dbReference type="PANTHER" id="PTHR34384">
    <property type="entry name" value="L-2,3-DIAMINOPROPANOATE--CITRATE LIGASE"/>
    <property type="match status" value="1"/>
</dbReference>
<keyword evidence="5" id="KW-1185">Reference proteome</keyword>
<feature type="domain" description="Aerobactin siderophore biosynthesis IucA/IucC-like C-terminal" evidence="3">
    <location>
        <begin position="422"/>
        <end position="578"/>
    </location>
</feature>
<sequence>MQVSTSLYNPTIAIDHLSSSVWQKVNRLQLQKMLSEFSHELLLSPILRHQTDPWGHYEVISSDKRIIYSFLARVLSLDHWDIELKSITKTVEDRVVSLDATAFIIEFSDQLGLEQENIATYLEEVISCLYGSAYMHSHNQQAVDELIHADYQDIEHAMMAGHPCFVANSARIGYDAIDYQNYAPEAAEPLSLIWLAGHHSHTEFTSISPLSYRQVLEQELDAETYFSFDKMLHDKSLDPTDYIYFPVHPWQWFNKLTHIFAPDIANNKLICLGYTADKYLPQQSVRTLFNISKPTRFYVKSALSILNMGFMRGLSPYFMRTTPAINKWVHDIVVNDTYLQQKKFTILREVATVGYTHQYFEDAFTVDTPYKKMLSSLWRESPFQFIAPGQQLMTMAALLHIDTHGNAFLPALVKASGLTINTWLRHYLDCYLSPLLHCYYYHDMRFMPHGENLILVLENHIPVKAIMKDIGEEVAVISPHKILPDQVERIRIPVPEELKILSIFTQAFDCFFRFINHILVVHANYPEEQFWEAVADCILTYQREHPELEEKYQQYDLFMSEIPKTCLNRLQLKNNKKMIDGSNPFKHQQFAGMLRNPLAAYKATLI</sequence>
<dbReference type="AlphaFoldDB" id="A0A1H7MT18"/>
<dbReference type="InterPro" id="IPR037455">
    <property type="entry name" value="LucA/IucC-like"/>
</dbReference>
<dbReference type="InterPro" id="IPR007310">
    <property type="entry name" value="Aerobactin_biosyn_IucA/IucC_N"/>
</dbReference>
<dbReference type="InterPro" id="IPR022770">
    <property type="entry name" value="IucA/IucC-like_C"/>
</dbReference>
<evidence type="ECO:0000256" key="1">
    <source>
        <dbReference type="ARBA" id="ARBA00004924"/>
    </source>
</evidence>
<dbReference type="Proteomes" id="UP000199421">
    <property type="component" value="Unassembled WGS sequence"/>
</dbReference>